<keyword evidence="3" id="KW-1185">Reference proteome</keyword>
<dbReference type="InterPro" id="IPR004360">
    <property type="entry name" value="Glyas_Fos-R_dOase_dom"/>
</dbReference>
<dbReference type="AlphaFoldDB" id="A0A5B8MYG2"/>
<evidence type="ECO:0000313" key="2">
    <source>
        <dbReference type="EMBL" id="QDZ24642.1"/>
    </source>
</evidence>
<dbReference type="PANTHER" id="PTHR46036">
    <property type="entry name" value="LACTOYLGLUTATHIONE LYASE"/>
    <property type="match status" value="1"/>
</dbReference>
<dbReference type="Gene3D" id="3.10.180.10">
    <property type="entry name" value="2,3-Dihydroxybiphenyl 1,2-Dioxygenase, domain 1"/>
    <property type="match status" value="2"/>
</dbReference>
<dbReference type="OrthoDB" id="16820at2759"/>
<dbReference type="GO" id="GO:0019243">
    <property type="term" value="P:methylglyoxal catabolic process to D-lactate via S-lactoyl-glutathione"/>
    <property type="evidence" value="ECO:0007669"/>
    <property type="project" value="TreeGrafter"/>
</dbReference>
<sequence length="432" mass="46745">MVREARASKGVARTGCDGVWIGRGVVRPPSCGCVVGARERAVVRSSSERASAPGFIRASSSSRRDALATIASLLCAPSLSSLFPAVALADELGILDIRRGELKAVLSTLEKSDNKDELALAEKNLLETQIKAYEINEKFVSRTRQGVVDGSRNFLQHAVLEVKDLDKSVKFWTQGLGMKVNRTRGNQAFVSFGPETLTAADGGKFALELVENPSTTQDNSGQFFQFALSNSLRVNRVANSGGDITFGFGYFEITAPDGYKVVVYIENRRDPFDLVGVYVNDVDAAAKYYERVFGMAADRSYGDKEVGRFEPARIKGSVLMTYGAADENTGILLVPKSSSKEASSVQSIKIAVLDKDVNERKEKLVAAGLTPKFTGEVPGTGGTKVSLAVPREGVPLVFVDYNDFEREQPKPAVLTIGEEIQAYVAMAKDDEN</sequence>
<dbReference type="CDD" id="cd06587">
    <property type="entry name" value="VOC"/>
    <property type="match status" value="1"/>
</dbReference>
<name>A0A5B8MYG2_9CHLO</name>
<dbReference type="Proteomes" id="UP000316726">
    <property type="component" value="Chromosome 14"/>
</dbReference>
<dbReference type="PROSITE" id="PS51819">
    <property type="entry name" value="VOC"/>
    <property type="match status" value="2"/>
</dbReference>
<dbReference type="EMBL" id="CP031047">
    <property type="protein sequence ID" value="QDZ24642.1"/>
    <property type="molecule type" value="Genomic_DNA"/>
</dbReference>
<dbReference type="PANTHER" id="PTHR46036:SF5">
    <property type="entry name" value="LACTOYLGLUTATHIONE LYASE"/>
    <property type="match status" value="1"/>
</dbReference>
<dbReference type="InterPro" id="IPR037523">
    <property type="entry name" value="VOC_core"/>
</dbReference>
<feature type="domain" description="VOC" evidence="1">
    <location>
        <begin position="271"/>
        <end position="401"/>
    </location>
</feature>
<organism evidence="2 3">
    <name type="scientific">Chloropicon primus</name>
    <dbReference type="NCBI Taxonomy" id="1764295"/>
    <lineage>
        <taxon>Eukaryota</taxon>
        <taxon>Viridiplantae</taxon>
        <taxon>Chlorophyta</taxon>
        <taxon>Chloropicophyceae</taxon>
        <taxon>Chloropicales</taxon>
        <taxon>Chloropicaceae</taxon>
        <taxon>Chloropicon</taxon>
    </lineage>
</organism>
<protein>
    <submittedName>
        <fullName evidence="2">Putative glyoxalase</fullName>
    </submittedName>
</protein>
<feature type="domain" description="VOC" evidence="1">
    <location>
        <begin position="154"/>
        <end position="266"/>
    </location>
</feature>
<dbReference type="GO" id="GO:0005737">
    <property type="term" value="C:cytoplasm"/>
    <property type="evidence" value="ECO:0007669"/>
    <property type="project" value="TreeGrafter"/>
</dbReference>
<gene>
    <name evidence="2" type="ORF">A3770_14p71600</name>
</gene>
<dbReference type="STRING" id="1764295.A0A5B8MYG2"/>
<accession>A0A5B8MYG2</accession>
<dbReference type="InterPro" id="IPR029068">
    <property type="entry name" value="Glyas_Bleomycin-R_OHBP_Dase"/>
</dbReference>
<dbReference type="Pfam" id="PF00903">
    <property type="entry name" value="Glyoxalase"/>
    <property type="match status" value="2"/>
</dbReference>
<evidence type="ECO:0000259" key="1">
    <source>
        <dbReference type="PROSITE" id="PS51819"/>
    </source>
</evidence>
<evidence type="ECO:0000313" key="3">
    <source>
        <dbReference type="Proteomes" id="UP000316726"/>
    </source>
</evidence>
<dbReference type="SUPFAM" id="SSF54593">
    <property type="entry name" value="Glyoxalase/Bleomycin resistance protein/Dihydroxybiphenyl dioxygenase"/>
    <property type="match status" value="2"/>
</dbReference>
<dbReference type="GO" id="GO:0004462">
    <property type="term" value="F:lactoylglutathione lyase activity"/>
    <property type="evidence" value="ECO:0007669"/>
    <property type="project" value="TreeGrafter"/>
</dbReference>
<proteinExistence type="predicted"/>
<reference evidence="2 3" key="1">
    <citation type="submission" date="2018-07" db="EMBL/GenBank/DDBJ databases">
        <title>The complete nuclear genome of the prasinophyte Chloropicon primus (CCMP1205).</title>
        <authorList>
            <person name="Pombert J.-F."/>
            <person name="Otis C."/>
            <person name="Turmel M."/>
            <person name="Lemieux C."/>
        </authorList>
    </citation>
    <scope>NUCLEOTIDE SEQUENCE [LARGE SCALE GENOMIC DNA]</scope>
    <source>
        <strain evidence="2 3">CCMP1205</strain>
    </source>
</reference>